<proteinExistence type="predicted"/>
<comment type="caution">
    <text evidence="2">The sequence shown here is derived from an EMBL/GenBank/DDBJ whole genome shotgun (WGS) entry which is preliminary data.</text>
</comment>
<gene>
    <name evidence="2" type="ORF">DTK66_08610</name>
</gene>
<organism evidence="2 3">
    <name type="scientific">Limosilactobacillus walteri</name>
    <dbReference type="NCBI Taxonomy" id="2268022"/>
    <lineage>
        <taxon>Bacteria</taxon>
        <taxon>Bacillati</taxon>
        <taxon>Bacillota</taxon>
        <taxon>Bacilli</taxon>
        <taxon>Lactobacillales</taxon>
        <taxon>Lactobacillaceae</taxon>
        <taxon>Limosilactobacillus</taxon>
    </lineage>
</organism>
<keyword evidence="1" id="KW-0472">Membrane</keyword>
<reference evidence="2 3" key="1">
    <citation type="submission" date="2018-07" db="EMBL/GenBank/DDBJ databases">
        <title>Phylogenomic Insights into understanding Host Adaptation of Lactobacillus reuteri by a novel species, Lactobacillus spp. M31.</title>
        <authorList>
            <person name="Sharma S."/>
            <person name="Patil P."/>
            <person name="Korpole S."/>
            <person name="Patil P.B."/>
        </authorList>
    </citation>
    <scope>NUCLEOTIDE SEQUENCE [LARGE SCALE GENOMIC DNA]</scope>
    <source>
        <strain evidence="2 3">M31</strain>
    </source>
</reference>
<keyword evidence="1" id="KW-0812">Transmembrane</keyword>
<dbReference type="Proteomes" id="UP000704341">
    <property type="component" value="Unassembled WGS sequence"/>
</dbReference>
<accession>A0ABR8P8W7</accession>
<feature type="transmembrane region" description="Helical" evidence="1">
    <location>
        <begin position="39"/>
        <end position="62"/>
    </location>
</feature>
<dbReference type="EMBL" id="QORN01000036">
    <property type="protein sequence ID" value="MBD5807155.1"/>
    <property type="molecule type" value="Genomic_DNA"/>
</dbReference>
<dbReference type="RefSeq" id="WP_191668413.1">
    <property type="nucleotide sequence ID" value="NZ_QORN01000036.1"/>
</dbReference>
<evidence type="ECO:0000313" key="2">
    <source>
        <dbReference type="EMBL" id="MBD5807155.1"/>
    </source>
</evidence>
<name>A0ABR8P8W7_9LACO</name>
<evidence type="ECO:0000256" key="1">
    <source>
        <dbReference type="SAM" id="Phobius"/>
    </source>
</evidence>
<sequence length="63" mass="7469">MSKGKQDDEHSLVQQHALKRLDKVEEEQQKPYKKKKEPFNFRSILMGALLIIVLAMMLFSYFL</sequence>
<protein>
    <submittedName>
        <fullName evidence="2">Uncharacterized protein</fullName>
    </submittedName>
</protein>
<keyword evidence="1" id="KW-1133">Transmembrane helix</keyword>
<keyword evidence="3" id="KW-1185">Reference proteome</keyword>
<evidence type="ECO:0000313" key="3">
    <source>
        <dbReference type="Proteomes" id="UP000704341"/>
    </source>
</evidence>